<keyword evidence="1" id="KW-0812">Transmembrane</keyword>
<reference evidence="2" key="1">
    <citation type="submission" date="2019-08" db="EMBL/GenBank/DDBJ databases">
        <authorList>
            <person name="Kucharzyk K."/>
            <person name="Murdoch R.W."/>
            <person name="Higgins S."/>
            <person name="Loffler F."/>
        </authorList>
    </citation>
    <scope>NUCLEOTIDE SEQUENCE</scope>
</reference>
<keyword evidence="1" id="KW-1133">Transmembrane helix</keyword>
<organism evidence="2">
    <name type="scientific">bioreactor metagenome</name>
    <dbReference type="NCBI Taxonomy" id="1076179"/>
    <lineage>
        <taxon>unclassified sequences</taxon>
        <taxon>metagenomes</taxon>
        <taxon>ecological metagenomes</taxon>
    </lineage>
</organism>
<feature type="transmembrane region" description="Helical" evidence="1">
    <location>
        <begin position="38"/>
        <end position="61"/>
    </location>
</feature>
<dbReference type="EMBL" id="VSSQ01074163">
    <property type="protein sequence ID" value="MPN25103.1"/>
    <property type="molecule type" value="Genomic_DNA"/>
</dbReference>
<protein>
    <submittedName>
        <fullName evidence="2">Uncharacterized protein</fullName>
    </submittedName>
</protein>
<accession>A0A645GN25</accession>
<sequence>MCSYGGNFVFLIGLDTVFASAWKCAVVGVWVYAYPVVFIGLGNVLSHFIGESVACIVYIICLNVKATPDSGCVFLSSVIGIGREDAVGE</sequence>
<keyword evidence="1" id="KW-0472">Membrane</keyword>
<dbReference type="AlphaFoldDB" id="A0A645GN25"/>
<evidence type="ECO:0000313" key="2">
    <source>
        <dbReference type="EMBL" id="MPN25103.1"/>
    </source>
</evidence>
<feature type="transmembrane region" description="Helical" evidence="1">
    <location>
        <begin position="7"/>
        <end position="32"/>
    </location>
</feature>
<gene>
    <name evidence="2" type="ORF">SDC9_172510</name>
</gene>
<comment type="caution">
    <text evidence="2">The sequence shown here is derived from an EMBL/GenBank/DDBJ whole genome shotgun (WGS) entry which is preliminary data.</text>
</comment>
<name>A0A645GN25_9ZZZZ</name>
<proteinExistence type="predicted"/>
<evidence type="ECO:0000256" key="1">
    <source>
        <dbReference type="SAM" id="Phobius"/>
    </source>
</evidence>